<accession>A0A9P4S8T6</accession>
<sequence length="182" mass="21003">MPRLLLVLSKRSPLSFLSHTKGHHPLFHHLVALPHHPNCPDFAGLLSQSRRRIIHHVPFFDLFVQLSWNDYHSFGLPIPFIFGPRQSLPLKSLHCPFSLSFPTSRIANRSINSFAVNYVVTYHFNCTLGRCIITCPRDSLLVNRYHNRLLTTSLPFIQSVCCQLTSNCYDLTTILSRRLYPH</sequence>
<name>A0A9P4S8T6_9PEZI</name>
<dbReference type="Proteomes" id="UP000799429">
    <property type="component" value="Unassembled WGS sequence"/>
</dbReference>
<organism evidence="1 2">
    <name type="scientific">Patellaria atrata CBS 101060</name>
    <dbReference type="NCBI Taxonomy" id="1346257"/>
    <lineage>
        <taxon>Eukaryota</taxon>
        <taxon>Fungi</taxon>
        <taxon>Dikarya</taxon>
        <taxon>Ascomycota</taxon>
        <taxon>Pezizomycotina</taxon>
        <taxon>Dothideomycetes</taxon>
        <taxon>Dothideomycetes incertae sedis</taxon>
        <taxon>Patellariales</taxon>
        <taxon>Patellariaceae</taxon>
        <taxon>Patellaria</taxon>
    </lineage>
</organism>
<evidence type="ECO:0000313" key="1">
    <source>
        <dbReference type="EMBL" id="KAF2838180.1"/>
    </source>
</evidence>
<protein>
    <submittedName>
        <fullName evidence="1">Uncharacterized protein</fullName>
    </submittedName>
</protein>
<gene>
    <name evidence="1" type="ORF">M501DRAFT_862806</name>
</gene>
<comment type="caution">
    <text evidence="1">The sequence shown here is derived from an EMBL/GenBank/DDBJ whole genome shotgun (WGS) entry which is preliminary data.</text>
</comment>
<proteinExistence type="predicted"/>
<evidence type="ECO:0000313" key="2">
    <source>
        <dbReference type="Proteomes" id="UP000799429"/>
    </source>
</evidence>
<reference evidence="1" key="1">
    <citation type="journal article" date="2020" name="Stud. Mycol.">
        <title>101 Dothideomycetes genomes: a test case for predicting lifestyles and emergence of pathogens.</title>
        <authorList>
            <person name="Haridas S."/>
            <person name="Albert R."/>
            <person name="Binder M."/>
            <person name="Bloem J."/>
            <person name="Labutti K."/>
            <person name="Salamov A."/>
            <person name="Andreopoulos B."/>
            <person name="Baker S."/>
            <person name="Barry K."/>
            <person name="Bills G."/>
            <person name="Bluhm B."/>
            <person name="Cannon C."/>
            <person name="Castanera R."/>
            <person name="Culley D."/>
            <person name="Daum C."/>
            <person name="Ezra D."/>
            <person name="Gonzalez J."/>
            <person name="Henrissat B."/>
            <person name="Kuo A."/>
            <person name="Liang C."/>
            <person name="Lipzen A."/>
            <person name="Lutzoni F."/>
            <person name="Magnuson J."/>
            <person name="Mondo S."/>
            <person name="Nolan M."/>
            <person name="Ohm R."/>
            <person name="Pangilinan J."/>
            <person name="Park H.-J."/>
            <person name="Ramirez L."/>
            <person name="Alfaro M."/>
            <person name="Sun H."/>
            <person name="Tritt A."/>
            <person name="Yoshinaga Y."/>
            <person name="Zwiers L.-H."/>
            <person name="Turgeon B."/>
            <person name="Goodwin S."/>
            <person name="Spatafora J."/>
            <person name="Crous P."/>
            <person name="Grigoriev I."/>
        </authorList>
    </citation>
    <scope>NUCLEOTIDE SEQUENCE</scope>
    <source>
        <strain evidence="1">CBS 101060</strain>
    </source>
</reference>
<keyword evidence="2" id="KW-1185">Reference proteome</keyword>
<dbReference type="EMBL" id="MU006097">
    <property type="protein sequence ID" value="KAF2838180.1"/>
    <property type="molecule type" value="Genomic_DNA"/>
</dbReference>
<dbReference type="AlphaFoldDB" id="A0A9P4S8T6"/>